<dbReference type="Gene3D" id="2.180.10.10">
    <property type="entry name" value="RHS repeat-associated core"/>
    <property type="match status" value="1"/>
</dbReference>
<sequence length="1190" mass="138443">MRSLIVAIYVTIYLFAYAAQANTCTPAPSPHYCSTAAPSHTNTSNWLFPNSALNPVDLYTGDKFLQEVDYYGHPQAPDLRLIRYYHSQRPHLSALGTQWHLHFNAQFDPKTSRITFSDGQQRSLPPTDIQTQPPFIIWHASNEESWWFHQSSGWLAQIHFSQRPPLIIHRHTQPELIHQIQSVEQNQHQLHFIYDTNQIPVRLQAVQTPVGEIHYHYQTTSQQQLPFLAHVTYPDQRRLLYHAEPDYQQGNPWAITGKSIQQHWQQPPKRVRSWVYDQKGRVIFSMGTQAHEWVRTYYPDTQFPDQTRLQGPQGLTHVRFDLSLTPPRIVEVSGAGCWGCPPPFTQSQNHVSLQAMKWQRHPDQSTQLHLQLPGWPDLSLHYNAAGQLTQWQNSYQQPVTLHYEGQRAHRINWANNTQHTVHYNSQGQVQTIDYQHAQQTLQTRLSRPHPRHLVIDHPTEQEYLRFNETGQLLSRKIQRHLLPPSSSTPINWHYEERFEYDDQQRLVQHHLPEGGVLQYIWGPKQIERIEWINRQQHTQWVVRKIPLGYEYANLSRRLEVQHGPHHFIYVGTTQTAWWQQLQRQEKGLVTARHQSYDLLPSQPRWHHHYAYNTSRQLVIEKTNAPSPRFYAWRQSGLLAANSATSTPLIQRDAAGWATRWQQDEKDYILGYNALGRLHTVHNPVETVQKNSHNAAGFRIYTQHYPQDQQQFFLYHNKKLVAEYTTHLETKLPTDAVHPISRRYIYLDNQPIAMIDYDAHPDGELLLMHSDHLGAVHIISDLEQNLRWAATYDAFGYATQQAGDLDFHLRREGQYHDMSTNWHDNLLRTYLPQQGHFLEPDPIGPTPFSQLYGYSQQQPLNHTDPWGLLLFAFDGTRYDHTVNSVVHQLHQASQETSYYVAGPGNPETLDWDALIAHSAGRIVRKQWDALIRHLIYLQHNAPHTVVPIDIIGFSRGSALALHFANQVLKYTKNGLFSYTNRYGDHVQMCIQPRFIGLLDTVTQMGILGSHNFLFNFSVSPLWQWVGHAVALHEYRYLFPLHALGTGDNIIEIGLIGAHGDLGGGYPEPTEADTRPLSDIALEWLLWQARAQGLAFDPIPLNSDAKWAYLHDESLLIEFDRDVENYDSLFFVHPSLRNKQFLHPTYGYGARRQVRAFLDRSLSKEEKIHNRVAKVDLEAYYEWLKPYFSTEP</sequence>
<protein>
    <recommendedName>
        <fullName evidence="6">DUF2235 domain-containing protein</fullName>
    </recommendedName>
</protein>
<proteinExistence type="predicted"/>
<organism evidence="4 5">
    <name type="scientific">Paenalcaligenes hermetiae</name>
    <dbReference type="NCBI Taxonomy" id="1157987"/>
    <lineage>
        <taxon>Bacteria</taxon>
        <taxon>Pseudomonadati</taxon>
        <taxon>Pseudomonadota</taxon>
        <taxon>Betaproteobacteria</taxon>
        <taxon>Burkholderiales</taxon>
        <taxon>Alcaligenaceae</taxon>
        <taxon>Paenalcaligenes</taxon>
    </lineage>
</organism>
<evidence type="ECO:0000313" key="5">
    <source>
        <dbReference type="Proteomes" id="UP001500227"/>
    </source>
</evidence>
<keyword evidence="1" id="KW-0732">Signal</keyword>
<feature type="chain" id="PRO_5046966233" description="DUF2235 domain-containing protein" evidence="1">
    <location>
        <begin position="19"/>
        <end position="1190"/>
    </location>
</feature>
<gene>
    <name evidence="4" type="ORF">GCM10023337_16680</name>
</gene>
<dbReference type="PANTHER" id="PTHR32305">
    <property type="match status" value="1"/>
</dbReference>
<dbReference type="InterPro" id="IPR022385">
    <property type="entry name" value="Rhs_assc_core"/>
</dbReference>
<dbReference type="Proteomes" id="UP001500227">
    <property type="component" value="Unassembled WGS sequence"/>
</dbReference>
<dbReference type="EMBL" id="BAABKD010000009">
    <property type="protein sequence ID" value="GAA5091177.1"/>
    <property type="molecule type" value="Genomic_DNA"/>
</dbReference>
<comment type="caution">
    <text evidence="4">The sequence shown here is derived from an EMBL/GenBank/DDBJ whole genome shotgun (WGS) entry which is preliminary data.</text>
</comment>
<evidence type="ECO:0008006" key="6">
    <source>
        <dbReference type="Google" id="ProtNLM"/>
    </source>
</evidence>
<feature type="domain" description="DUF6531" evidence="3">
    <location>
        <begin position="54"/>
        <end position="124"/>
    </location>
</feature>
<dbReference type="InterPro" id="IPR018712">
    <property type="entry name" value="Tle1-like_cat"/>
</dbReference>
<evidence type="ECO:0000256" key="1">
    <source>
        <dbReference type="SAM" id="SignalP"/>
    </source>
</evidence>
<dbReference type="InterPro" id="IPR050708">
    <property type="entry name" value="T6SS_VgrG/RHS"/>
</dbReference>
<dbReference type="InterPro" id="IPR045351">
    <property type="entry name" value="DUF6531"/>
</dbReference>
<name>A0ABP9M5V0_9BURK</name>
<feature type="domain" description="T6SS Phospholipase effector Tle1-like catalytic" evidence="2">
    <location>
        <begin position="986"/>
        <end position="1084"/>
    </location>
</feature>
<keyword evidence="5" id="KW-1185">Reference proteome</keyword>
<reference evidence="5" key="1">
    <citation type="journal article" date="2019" name="Int. J. Syst. Evol. Microbiol.">
        <title>The Global Catalogue of Microorganisms (GCM) 10K type strain sequencing project: providing services to taxonomists for standard genome sequencing and annotation.</title>
        <authorList>
            <consortium name="The Broad Institute Genomics Platform"/>
            <consortium name="The Broad Institute Genome Sequencing Center for Infectious Disease"/>
            <person name="Wu L."/>
            <person name="Ma J."/>
        </authorList>
    </citation>
    <scope>NUCLEOTIDE SEQUENCE [LARGE SCALE GENOMIC DNA]</scope>
    <source>
        <strain evidence="5">JCM 18423</strain>
    </source>
</reference>
<dbReference type="Pfam" id="PF09994">
    <property type="entry name" value="T6SS_Tle1-like_cat"/>
    <property type="match status" value="1"/>
</dbReference>
<accession>A0ABP9M5V0</accession>
<evidence type="ECO:0000259" key="3">
    <source>
        <dbReference type="Pfam" id="PF20148"/>
    </source>
</evidence>
<feature type="signal peptide" evidence="1">
    <location>
        <begin position="1"/>
        <end position="18"/>
    </location>
</feature>
<evidence type="ECO:0000259" key="2">
    <source>
        <dbReference type="Pfam" id="PF09994"/>
    </source>
</evidence>
<dbReference type="RefSeq" id="WP_345370995.1">
    <property type="nucleotide sequence ID" value="NZ_BAABKD010000009.1"/>
</dbReference>
<dbReference type="PANTHER" id="PTHR32305:SF15">
    <property type="entry name" value="PROTEIN RHSA-RELATED"/>
    <property type="match status" value="1"/>
</dbReference>
<evidence type="ECO:0000313" key="4">
    <source>
        <dbReference type="EMBL" id="GAA5091177.1"/>
    </source>
</evidence>
<dbReference type="NCBIfam" id="TIGR03696">
    <property type="entry name" value="Rhs_assc_core"/>
    <property type="match status" value="1"/>
</dbReference>
<dbReference type="Pfam" id="PF20148">
    <property type="entry name" value="DUF6531"/>
    <property type="match status" value="1"/>
</dbReference>